<dbReference type="PIRSF" id="PIRSF020606">
    <property type="entry name" value="UCP020606"/>
    <property type="match status" value="1"/>
</dbReference>
<evidence type="ECO:0000313" key="2">
    <source>
        <dbReference type="EMBL" id="BDG04014.1"/>
    </source>
</evidence>
<keyword evidence="1" id="KW-0472">Membrane</keyword>
<dbReference type="RefSeq" id="WP_248352389.1">
    <property type="nucleotide sequence ID" value="NZ_AP025591.1"/>
</dbReference>
<organism evidence="2 3">
    <name type="scientific">Anaeromyxobacter oryzae</name>
    <dbReference type="NCBI Taxonomy" id="2918170"/>
    <lineage>
        <taxon>Bacteria</taxon>
        <taxon>Pseudomonadati</taxon>
        <taxon>Myxococcota</taxon>
        <taxon>Myxococcia</taxon>
        <taxon>Myxococcales</taxon>
        <taxon>Cystobacterineae</taxon>
        <taxon>Anaeromyxobacteraceae</taxon>
        <taxon>Anaeromyxobacter</taxon>
    </lineage>
</organism>
<dbReference type="InterPro" id="IPR014509">
    <property type="entry name" value="YjdF-like"/>
</dbReference>
<protein>
    <submittedName>
        <fullName evidence="2">Membrane protein</fullName>
    </submittedName>
</protein>
<gene>
    <name evidence="2" type="ORF">AMOR_30100</name>
</gene>
<dbReference type="InterPro" id="IPR058534">
    <property type="entry name" value="YjdF"/>
</dbReference>
<reference evidence="3" key="1">
    <citation type="journal article" date="2022" name="Int. J. Syst. Evol. Microbiol.">
        <title>Anaeromyxobacter oryzae sp. nov., Anaeromyxobacter diazotrophicus sp. nov. and Anaeromyxobacter paludicola sp. nov., isolated from paddy soils.</title>
        <authorList>
            <person name="Itoh H."/>
            <person name="Xu Z."/>
            <person name="Mise K."/>
            <person name="Masuda Y."/>
            <person name="Ushijima N."/>
            <person name="Hayakawa C."/>
            <person name="Shiratori Y."/>
            <person name="Senoo K."/>
        </authorList>
    </citation>
    <scope>NUCLEOTIDE SEQUENCE [LARGE SCALE GENOMIC DNA]</scope>
    <source>
        <strain evidence="3">Red232</strain>
    </source>
</reference>
<feature type="transmembrane region" description="Helical" evidence="1">
    <location>
        <begin position="60"/>
        <end position="80"/>
    </location>
</feature>
<keyword evidence="1" id="KW-0812">Transmembrane</keyword>
<proteinExistence type="predicted"/>
<evidence type="ECO:0000256" key="1">
    <source>
        <dbReference type="SAM" id="Phobius"/>
    </source>
</evidence>
<feature type="transmembrane region" description="Helical" evidence="1">
    <location>
        <begin position="34"/>
        <end position="51"/>
    </location>
</feature>
<name>A0ABM7WWY4_9BACT</name>
<accession>A0ABM7WWY4</accession>
<evidence type="ECO:0000313" key="3">
    <source>
        <dbReference type="Proteomes" id="UP001162891"/>
    </source>
</evidence>
<dbReference type="Pfam" id="PF09997">
    <property type="entry name" value="DUF2238"/>
    <property type="match status" value="1"/>
</dbReference>
<sequence>MTTATSARLPAALLALVLAVLAWSGLAPKDRGTWLMEVAPVLLALPVLVATRRRFPLSPLLYVLVALHAAVLCIGGRYTYAEVPLGFWLRDALGLARNHYDRLGHVMQGFVPALVAREVLLRTSPLRPGRWLFTLCTSVALAISALYELVEWLAAVLLGQGADAFLGTQGDPWDTQWDMFMALCGAVAAQLLLARVQDRQLARLGVVPGAPSPERRAA</sequence>
<keyword evidence="1" id="KW-1133">Transmembrane helix</keyword>
<keyword evidence="3" id="KW-1185">Reference proteome</keyword>
<dbReference type="EMBL" id="AP025591">
    <property type="protein sequence ID" value="BDG04014.1"/>
    <property type="molecule type" value="Genomic_DNA"/>
</dbReference>
<dbReference type="Proteomes" id="UP001162891">
    <property type="component" value="Chromosome"/>
</dbReference>